<feature type="compositionally biased region" description="Gly residues" evidence="1">
    <location>
        <begin position="1"/>
        <end position="11"/>
    </location>
</feature>
<sequence length="89" mass="8931">MEAPAGGGYLLGGQPARCSGGHSIGSNGEGFGGHPATSPPSYHASPVNHSLDTVAQTLSASGPWLRWVGHEPNGPAPLPPETGRAQAPR</sequence>
<protein>
    <submittedName>
        <fullName evidence="2">Uncharacterized protein</fullName>
    </submittedName>
</protein>
<proteinExistence type="predicted"/>
<reference evidence="2" key="2">
    <citation type="submission" date="2018-05" db="EMBL/GenBank/DDBJ databases">
        <title>OgluRS3 (Oryza glumaepatula Reference Sequence Version 3).</title>
        <authorList>
            <person name="Zhang J."/>
            <person name="Kudrna D."/>
            <person name="Lee S."/>
            <person name="Talag J."/>
            <person name="Welchert J."/>
            <person name="Wing R.A."/>
        </authorList>
    </citation>
    <scope>NUCLEOTIDE SEQUENCE [LARGE SCALE GENOMIC DNA]</scope>
</reference>
<feature type="region of interest" description="Disordered" evidence="1">
    <location>
        <begin position="1"/>
        <end position="49"/>
    </location>
</feature>
<evidence type="ECO:0000313" key="2">
    <source>
        <dbReference type="EnsemblPlants" id="OGLUM07G22720.1"/>
    </source>
</evidence>
<reference evidence="2" key="1">
    <citation type="submission" date="2015-04" db="UniProtKB">
        <authorList>
            <consortium name="EnsemblPlants"/>
        </authorList>
    </citation>
    <scope>IDENTIFICATION</scope>
</reference>
<accession>A0A0E0AMX1</accession>
<evidence type="ECO:0000313" key="3">
    <source>
        <dbReference type="Proteomes" id="UP000026961"/>
    </source>
</evidence>
<dbReference type="AlphaFoldDB" id="A0A0E0AMX1"/>
<dbReference type="HOGENOM" id="CLU_2458435_0_0_1"/>
<dbReference type="Gramene" id="OGLUM07G22720.1">
    <property type="protein sequence ID" value="OGLUM07G22720.1"/>
    <property type="gene ID" value="OGLUM07G22720"/>
</dbReference>
<dbReference type="EnsemblPlants" id="OGLUM07G22720.1">
    <property type="protein sequence ID" value="OGLUM07G22720.1"/>
    <property type="gene ID" value="OGLUM07G22720"/>
</dbReference>
<organism evidence="2">
    <name type="scientific">Oryza glumipatula</name>
    <dbReference type="NCBI Taxonomy" id="40148"/>
    <lineage>
        <taxon>Eukaryota</taxon>
        <taxon>Viridiplantae</taxon>
        <taxon>Streptophyta</taxon>
        <taxon>Embryophyta</taxon>
        <taxon>Tracheophyta</taxon>
        <taxon>Spermatophyta</taxon>
        <taxon>Magnoliopsida</taxon>
        <taxon>Liliopsida</taxon>
        <taxon>Poales</taxon>
        <taxon>Poaceae</taxon>
        <taxon>BOP clade</taxon>
        <taxon>Oryzoideae</taxon>
        <taxon>Oryzeae</taxon>
        <taxon>Oryzinae</taxon>
        <taxon>Oryza</taxon>
    </lineage>
</organism>
<feature type="region of interest" description="Disordered" evidence="1">
    <location>
        <begin position="65"/>
        <end position="89"/>
    </location>
</feature>
<dbReference type="Proteomes" id="UP000026961">
    <property type="component" value="Chromosome 7"/>
</dbReference>
<keyword evidence="3" id="KW-1185">Reference proteome</keyword>
<name>A0A0E0AMX1_9ORYZ</name>
<evidence type="ECO:0000256" key="1">
    <source>
        <dbReference type="SAM" id="MobiDB-lite"/>
    </source>
</evidence>